<keyword evidence="2" id="KW-1185">Reference proteome</keyword>
<reference evidence="3" key="1">
    <citation type="submission" date="2016-06" db="UniProtKB">
        <authorList>
            <consortium name="WormBaseParasite"/>
        </authorList>
    </citation>
    <scope>IDENTIFICATION</scope>
</reference>
<dbReference type="EMBL" id="UZAM01007539">
    <property type="protein sequence ID" value="VDO99823.1"/>
    <property type="molecule type" value="Genomic_DNA"/>
</dbReference>
<accession>A0A183IHF5</accession>
<sequence length="302" mass="33576">MVRLLMTALLVTAFRVPKHLLPPNALLRPASYLKGGSGRRRPDCEFIARLAADAYSSWPAVVAVSDQLNASIILHLGTKAKTSANLPAGRQPLSPAMDRTQVVQVLSSHLQLPKVVDLCAPCCPHHRHRLSLSLLAFVCRSPLVDRPGTEKPKSQQTVDCYCIKNERFAGIVNIIRKAMRLTTVNSDVLTAPRSGEPVVSGFACWTIDVTLRWPCNVHHDRSHLTDFRTAFGTLMNSSSCRLRSQDAAPDLRFETTDSFSQQPITYSFFRSSLSGHECRQSSRTMDEENDLIELLTLLRILS</sequence>
<dbReference type="AlphaFoldDB" id="A0A183IHF5"/>
<organism evidence="3">
    <name type="scientific">Soboliphyme baturini</name>
    <dbReference type="NCBI Taxonomy" id="241478"/>
    <lineage>
        <taxon>Eukaryota</taxon>
        <taxon>Metazoa</taxon>
        <taxon>Ecdysozoa</taxon>
        <taxon>Nematoda</taxon>
        <taxon>Enoplea</taxon>
        <taxon>Dorylaimia</taxon>
        <taxon>Dioctophymatida</taxon>
        <taxon>Dioctophymatoidea</taxon>
        <taxon>Soboliphymatidae</taxon>
        <taxon>Soboliphyme</taxon>
    </lineage>
</organism>
<evidence type="ECO:0000313" key="2">
    <source>
        <dbReference type="Proteomes" id="UP000270296"/>
    </source>
</evidence>
<evidence type="ECO:0000313" key="1">
    <source>
        <dbReference type="EMBL" id="VDO99823.1"/>
    </source>
</evidence>
<evidence type="ECO:0000313" key="3">
    <source>
        <dbReference type="WBParaSite" id="SBAD_0000319401-mRNA-1"/>
    </source>
</evidence>
<protein>
    <submittedName>
        <fullName evidence="3">Secreted protein</fullName>
    </submittedName>
</protein>
<proteinExistence type="predicted"/>
<reference evidence="1 2" key="2">
    <citation type="submission" date="2018-11" db="EMBL/GenBank/DDBJ databases">
        <authorList>
            <consortium name="Pathogen Informatics"/>
        </authorList>
    </citation>
    <scope>NUCLEOTIDE SEQUENCE [LARGE SCALE GENOMIC DNA]</scope>
</reference>
<name>A0A183IHF5_9BILA</name>
<dbReference type="WBParaSite" id="SBAD_0000319401-mRNA-1">
    <property type="protein sequence ID" value="SBAD_0000319401-mRNA-1"/>
    <property type="gene ID" value="SBAD_0000319401"/>
</dbReference>
<gene>
    <name evidence="1" type="ORF">SBAD_LOCUS3050</name>
</gene>
<dbReference type="Proteomes" id="UP000270296">
    <property type="component" value="Unassembled WGS sequence"/>
</dbReference>